<protein>
    <submittedName>
        <fullName evidence="2">Carboxymethylenebutenolidase</fullName>
    </submittedName>
</protein>
<accession>A0A1W2AD14</accession>
<dbReference type="SUPFAM" id="SSF53474">
    <property type="entry name" value="alpha/beta-Hydrolases"/>
    <property type="match status" value="1"/>
</dbReference>
<dbReference type="PANTHER" id="PTHR46623:SF6">
    <property type="entry name" value="ALPHA_BETA-HYDROLASES SUPERFAMILY PROTEIN"/>
    <property type="match status" value="1"/>
</dbReference>
<dbReference type="AlphaFoldDB" id="A0A1W2AD14"/>
<evidence type="ECO:0000259" key="1">
    <source>
        <dbReference type="Pfam" id="PF01738"/>
    </source>
</evidence>
<name>A0A1W2AD14_9BURK</name>
<dbReference type="InterPro" id="IPR051049">
    <property type="entry name" value="Dienelactone_hydrolase-like"/>
</dbReference>
<proteinExistence type="predicted"/>
<dbReference type="RefSeq" id="WP_084283724.1">
    <property type="nucleotide sequence ID" value="NZ_FWXJ01000008.1"/>
</dbReference>
<dbReference type="InterPro" id="IPR029058">
    <property type="entry name" value="AB_hydrolase_fold"/>
</dbReference>
<dbReference type="STRING" id="1938817.SAMN06296008_10876"/>
<keyword evidence="3" id="KW-1185">Reference proteome</keyword>
<dbReference type="PANTHER" id="PTHR46623">
    <property type="entry name" value="CARBOXYMETHYLENEBUTENOLIDASE-RELATED"/>
    <property type="match status" value="1"/>
</dbReference>
<feature type="domain" description="Dienelactone hydrolase" evidence="1">
    <location>
        <begin position="21"/>
        <end position="224"/>
    </location>
</feature>
<evidence type="ECO:0000313" key="3">
    <source>
        <dbReference type="Proteomes" id="UP000192708"/>
    </source>
</evidence>
<evidence type="ECO:0000313" key="2">
    <source>
        <dbReference type="EMBL" id="SMC58500.1"/>
    </source>
</evidence>
<dbReference type="OrthoDB" id="62567at2"/>
<sequence length="226" mass="24224">MGSFITLKASDGFEFLAFEEKPVGPAKGGLVLLQEIFGVNTHIQEVAKLYADQGYHVLAPETMARAKSGVNLGYTAEDMAAGSALKAAVEAMPNHPVMLDIQTCINTLAPSGKVGIFGFCWGGLLTWRSAAMLDGLSAAVTYYGGGMPNASQLTPKCPVLAHFADNDSHIPLDSVQQFSDAHPEVQLHIYAGQHGFNCNHRGSYDETAALLARSRTLTFFSEYLPL</sequence>
<reference evidence="2 3" key="1">
    <citation type="submission" date="2017-04" db="EMBL/GenBank/DDBJ databases">
        <authorList>
            <person name="Afonso C.L."/>
            <person name="Miller P.J."/>
            <person name="Scott M.A."/>
            <person name="Spackman E."/>
            <person name="Goraichik I."/>
            <person name="Dimitrov K.M."/>
            <person name="Suarez D.L."/>
            <person name="Swayne D.E."/>
        </authorList>
    </citation>
    <scope>NUCLEOTIDE SEQUENCE [LARGE SCALE GENOMIC DNA]</scope>
    <source>
        <strain evidence="2 3">VK13</strain>
    </source>
</reference>
<gene>
    <name evidence="2" type="ORF">SAMN06296008_10876</name>
</gene>
<dbReference type="EMBL" id="FWXJ01000008">
    <property type="protein sequence ID" value="SMC58500.1"/>
    <property type="molecule type" value="Genomic_DNA"/>
</dbReference>
<dbReference type="Gene3D" id="3.40.50.1820">
    <property type="entry name" value="alpha/beta hydrolase"/>
    <property type="match status" value="1"/>
</dbReference>
<dbReference type="GO" id="GO:0016787">
    <property type="term" value="F:hydrolase activity"/>
    <property type="evidence" value="ECO:0007669"/>
    <property type="project" value="InterPro"/>
</dbReference>
<organism evidence="2 3">
    <name type="scientific">Polynucleobacter kasalickyi</name>
    <dbReference type="NCBI Taxonomy" id="1938817"/>
    <lineage>
        <taxon>Bacteria</taxon>
        <taxon>Pseudomonadati</taxon>
        <taxon>Pseudomonadota</taxon>
        <taxon>Betaproteobacteria</taxon>
        <taxon>Burkholderiales</taxon>
        <taxon>Burkholderiaceae</taxon>
        <taxon>Polynucleobacter</taxon>
    </lineage>
</organism>
<dbReference type="Proteomes" id="UP000192708">
    <property type="component" value="Unassembled WGS sequence"/>
</dbReference>
<dbReference type="InterPro" id="IPR002925">
    <property type="entry name" value="Dienelactn_hydro"/>
</dbReference>
<dbReference type="Pfam" id="PF01738">
    <property type="entry name" value="DLH"/>
    <property type="match status" value="1"/>
</dbReference>